<name>A0A9P8Q154_WICPI</name>
<reference evidence="2" key="2">
    <citation type="submission" date="2021-01" db="EMBL/GenBank/DDBJ databases">
        <authorList>
            <person name="Schikora-Tamarit M.A."/>
        </authorList>
    </citation>
    <scope>NUCLEOTIDE SEQUENCE</scope>
    <source>
        <strain evidence="2">CBS2887</strain>
    </source>
</reference>
<comment type="caution">
    <text evidence="2">The sequence shown here is derived from an EMBL/GenBank/DDBJ whole genome shotgun (WGS) entry which is preliminary data.</text>
</comment>
<keyword evidence="3" id="KW-1185">Reference proteome</keyword>
<reference evidence="2" key="1">
    <citation type="journal article" date="2021" name="Open Biol.">
        <title>Shared evolutionary footprints suggest mitochondrial oxidative damage underlies multiple complex I losses in fungi.</title>
        <authorList>
            <person name="Schikora-Tamarit M.A."/>
            <person name="Marcet-Houben M."/>
            <person name="Nosek J."/>
            <person name="Gabaldon T."/>
        </authorList>
    </citation>
    <scope>NUCLEOTIDE SEQUENCE</scope>
    <source>
        <strain evidence="2">CBS2887</strain>
    </source>
</reference>
<accession>A0A9P8Q154</accession>
<organism evidence="2 3">
    <name type="scientific">Wickerhamomyces pijperi</name>
    <name type="common">Yeast</name>
    <name type="synonym">Pichia pijperi</name>
    <dbReference type="NCBI Taxonomy" id="599730"/>
    <lineage>
        <taxon>Eukaryota</taxon>
        <taxon>Fungi</taxon>
        <taxon>Dikarya</taxon>
        <taxon>Ascomycota</taxon>
        <taxon>Saccharomycotina</taxon>
        <taxon>Saccharomycetes</taxon>
        <taxon>Phaffomycetales</taxon>
        <taxon>Wickerhamomycetaceae</taxon>
        <taxon>Wickerhamomyces</taxon>
    </lineage>
</organism>
<dbReference type="Proteomes" id="UP000774326">
    <property type="component" value="Unassembled WGS sequence"/>
</dbReference>
<dbReference type="EMBL" id="JAEUBG010004511">
    <property type="protein sequence ID" value="KAH3681255.1"/>
    <property type="molecule type" value="Genomic_DNA"/>
</dbReference>
<feature type="compositionally biased region" description="Acidic residues" evidence="1">
    <location>
        <begin position="1"/>
        <end position="10"/>
    </location>
</feature>
<protein>
    <submittedName>
        <fullName evidence="2">Uncharacterized protein</fullName>
    </submittedName>
</protein>
<evidence type="ECO:0000256" key="1">
    <source>
        <dbReference type="SAM" id="MobiDB-lite"/>
    </source>
</evidence>
<feature type="region of interest" description="Disordered" evidence="1">
    <location>
        <begin position="1"/>
        <end position="24"/>
    </location>
</feature>
<dbReference type="AlphaFoldDB" id="A0A9P8Q154"/>
<proteinExistence type="predicted"/>
<evidence type="ECO:0000313" key="2">
    <source>
        <dbReference type="EMBL" id="KAH3681255.1"/>
    </source>
</evidence>
<sequence length="207" mass="24239">MPLGEEDLEDTQVVVPPQEKRSKKSAGVPPYILELDMFFLVIRQKELYQTLENKMNIEIDRIMLAKEELKSKKMIDLLQVFQKDDHWYNQMGVKARARLRGVKPIEFAVDPVILETFHEMFNCDEPQGIHHKNPLGWYPRELLLKKSLFCFKICLAQNTEYWKALAAVLGKDGIEDDLFTFRPKFRKMCIFGSCDGSNTTLVQEYFK</sequence>
<evidence type="ECO:0000313" key="3">
    <source>
        <dbReference type="Proteomes" id="UP000774326"/>
    </source>
</evidence>
<gene>
    <name evidence="2" type="ORF">WICPIJ_007779</name>
</gene>